<keyword evidence="1" id="KW-0732">Signal</keyword>
<proteinExistence type="predicted"/>
<name>A0A3D8IPK2_9HELI</name>
<dbReference type="EMBL" id="NXLT01000004">
    <property type="protein sequence ID" value="RDU66846.1"/>
    <property type="molecule type" value="Genomic_DNA"/>
</dbReference>
<dbReference type="AlphaFoldDB" id="A0A3D8IPK2"/>
<dbReference type="InterPro" id="IPR023614">
    <property type="entry name" value="Porin_dom_sf"/>
</dbReference>
<evidence type="ECO:0008006" key="4">
    <source>
        <dbReference type="Google" id="ProtNLM"/>
    </source>
</evidence>
<dbReference type="SUPFAM" id="SSF56935">
    <property type="entry name" value="Porins"/>
    <property type="match status" value="1"/>
</dbReference>
<organism evidence="2 3">
    <name type="scientific">Helicobacter equorum</name>
    <dbReference type="NCBI Taxonomy" id="361872"/>
    <lineage>
        <taxon>Bacteria</taxon>
        <taxon>Pseudomonadati</taxon>
        <taxon>Campylobacterota</taxon>
        <taxon>Epsilonproteobacteria</taxon>
        <taxon>Campylobacterales</taxon>
        <taxon>Helicobacteraceae</taxon>
        <taxon>Helicobacter</taxon>
    </lineage>
</organism>
<comment type="caution">
    <text evidence="2">The sequence shown here is derived from an EMBL/GenBank/DDBJ whole genome shotgun (WGS) entry which is preliminary data.</text>
</comment>
<feature type="signal peptide" evidence="1">
    <location>
        <begin position="1"/>
        <end position="20"/>
    </location>
</feature>
<sequence>MKKVVAGSMVSALLALPSFGFELYNNDNTKLDVYASMRGYIGVGHNLSAPEGTGRPNAPTGYLMGLQNNSRFGINFSTGDFRAQVEYGWIEDGTSAGWRLYYGAYKTSSGEFLFGRQNSPTTDPGFSSNWLNADTGSLGFGGVALALRRIQVAYKIGGLNIALLEDKAGTGVNTGRQDGAYRANAQMPRIAVSYTAKDADGNLFLKVGASYVRVSGYGPYYSNYSGPDLHAYHAWFGYKPRFGNAYISFMANAGKNGDLYGEQSTTISRGAYTHENINGNINGNIGYNATRIGAHLEFGYDFSKQFGMAIGGGYQLTTGGSNQYKTTGERDGGINSFAAFINLPYKVSQNLTLAPLVAYYSVAGDTDSNVRFGKENKQSSVIGAVRIKWDF</sequence>
<feature type="chain" id="PRO_5017746700" description="Porin" evidence="1">
    <location>
        <begin position="21"/>
        <end position="391"/>
    </location>
</feature>
<evidence type="ECO:0000256" key="1">
    <source>
        <dbReference type="SAM" id="SignalP"/>
    </source>
</evidence>
<evidence type="ECO:0000313" key="2">
    <source>
        <dbReference type="EMBL" id="RDU66846.1"/>
    </source>
</evidence>
<dbReference type="Gene3D" id="2.40.160.10">
    <property type="entry name" value="Porin"/>
    <property type="match status" value="1"/>
</dbReference>
<evidence type="ECO:0000313" key="3">
    <source>
        <dbReference type="Proteomes" id="UP000256514"/>
    </source>
</evidence>
<protein>
    <recommendedName>
        <fullName evidence="4">Porin</fullName>
    </recommendedName>
</protein>
<dbReference type="RefSeq" id="WP_115571165.1">
    <property type="nucleotide sequence ID" value="NZ_NXLT01000004.1"/>
</dbReference>
<reference evidence="2 3" key="1">
    <citation type="submission" date="2018-04" db="EMBL/GenBank/DDBJ databases">
        <title>Novel Campyloabacter and Helicobacter Species and Strains.</title>
        <authorList>
            <person name="Mannion A.J."/>
            <person name="Shen Z."/>
            <person name="Fox J.G."/>
        </authorList>
    </citation>
    <scope>NUCLEOTIDE SEQUENCE [LARGE SCALE GENOMIC DNA]</scope>
    <source>
        <strain evidence="2 3">MIT 12-6600</strain>
    </source>
</reference>
<gene>
    <name evidence="2" type="ORF">CQA54_05620</name>
</gene>
<keyword evidence="3" id="KW-1185">Reference proteome</keyword>
<accession>A0A3D8IPK2</accession>
<dbReference type="OrthoDB" id="5319593at2"/>
<dbReference type="Proteomes" id="UP000256514">
    <property type="component" value="Unassembled WGS sequence"/>
</dbReference>